<sequence>MVRLRAFSLIDDQYKHKNIHICGEAYSDYQGFIEGALRSVQDVLKWIEAQEERENVSRPKTSALAKLTEGIAL</sequence>
<organism evidence="1 2">
    <name type="scientific">Mojavia pulchra JT2-VF2</name>
    <dbReference type="NCBI Taxonomy" id="287848"/>
    <lineage>
        <taxon>Bacteria</taxon>
        <taxon>Bacillati</taxon>
        <taxon>Cyanobacteriota</taxon>
        <taxon>Cyanophyceae</taxon>
        <taxon>Nostocales</taxon>
        <taxon>Nostocaceae</taxon>
    </lineage>
</organism>
<name>A0A951UHQ8_9NOST</name>
<comment type="caution">
    <text evidence="1">The sequence shown here is derived from an EMBL/GenBank/DDBJ whole genome shotgun (WGS) entry which is preliminary data.</text>
</comment>
<proteinExistence type="predicted"/>
<dbReference type="Proteomes" id="UP000715781">
    <property type="component" value="Unassembled WGS sequence"/>
</dbReference>
<accession>A0A951UHQ8</accession>
<reference evidence="1" key="2">
    <citation type="journal article" date="2022" name="Microbiol. Resour. Announc.">
        <title>Metagenome Sequencing to Explore Phylogenomics of Terrestrial Cyanobacteria.</title>
        <authorList>
            <person name="Ward R.D."/>
            <person name="Stajich J.E."/>
            <person name="Johansen J.R."/>
            <person name="Huntemann M."/>
            <person name="Clum A."/>
            <person name="Foster B."/>
            <person name="Foster B."/>
            <person name="Roux S."/>
            <person name="Palaniappan K."/>
            <person name="Varghese N."/>
            <person name="Mukherjee S."/>
            <person name="Reddy T.B.K."/>
            <person name="Daum C."/>
            <person name="Copeland A."/>
            <person name="Chen I.A."/>
            <person name="Ivanova N.N."/>
            <person name="Kyrpides N.C."/>
            <person name="Shapiro N."/>
            <person name="Eloe-Fadrosh E.A."/>
            <person name="Pietrasiak N."/>
        </authorList>
    </citation>
    <scope>NUCLEOTIDE SEQUENCE</scope>
    <source>
        <strain evidence="1">JT2-VF2</strain>
    </source>
</reference>
<evidence type="ECO:0000313" key="1">
    <source>
        <dbReference type="EMBL" id="MBW4563371.1"/>
    </source>
</evidence>
<evidence type="ECO:0000313" key="2">
    <source>
        <dbReference type="Proteomes" id="UP000715781"/>
    </source>
</evidence>
<reference evidence="1" key="1">
    <citation type="submission" date="2021-05" db="EMBL/GenBank/DDBJ databases">
        <authorList>
            <person name="Pietrasiak N."/>
            <person name="Ward R."/>
            <person name="Stajich J.E."/>
            <person name="Kurbessoian T."/>
        </authorList>
    </citation>
    <scope>NUCLEOTIDE SEQUENCE</scope>
    <source>
        <strain evidence="1">JT2-VF2</strain>
    </source>
</reference>
<dbReference type="EMBL" id="JAHHHN010000012">
    <property type="protein sequence ID" value="MBW4563371.1"/>
    <property type="molecule type" value="Genomic_DNA"/>
</dbReference>
<gene>
    <name evidence="1" type="ORF">KME32_19930</name>
</gene>
<dbReference type="AlphaFoldDB" id="A0A951UHQ8"/>
<protein>
    <submittedName>
        <fullName evidence="1">Uncharacterized protein</fullName>
    </submittedName>
</protein>